<dbReference type="GO" id="GO:0071949">
    <property type="term" value="F:FAD binding"/>
    <property type="evidence" value="ECO:0007669"/>
    <property type="project" value="InterPro"/>
</dbReference>
<dbReference type="SUPFAM" id="SSF51905">
    <property type="entry name" value="FAD/NAD(P)-binding domain"/>
    <property type="match status" value="1"/>
</dbReference>
<accession>A0AAJ0CQV9</accession>
<keyword evidence="7" id="KW-1185">Reference proteome</keyword>
<dbReference type="AlphaFoldDB" id="A0AAJ0CQV9"/>
<dbReference type="Proteomes" id="UP001251528">
    <property type="component" value="Unassembled WGS sequence"/>
</dbReference>
<name>A0AAJ0CQV9_9HYPO</name>
<evidence type="ECO:0000259" key="5">
    <source>
        <dbReference type="Pfam" id="PF22607"/>
    </source>
</evidence>
<comment type="caution">
    <text evidence="6">The sequence shown here is derived from an EMBL/GenBank/DDBJ whole genome shotgun (WGS) entry which is preliminary data.</text>
</comment>
<feature type="domain" description="2,6-dihydroxypyridine 3-monooxygenase substrate binding" evidence="5">
    <location>
        <begin position="190"/>
        <end position="228"/>
    </location>
</feature>
<dbReference type="Gene3D" id="3.50.50.60">
    <property type="entry name" value="FAD/NAD(P)-binding domain"/>
    <property type="match status" value="1"/>
</dbReference>
<evidence type="ECO:0000259" key="4">
    <source>
        <dbReference type="Pfam" id="PF01494"/>
    </source>
</evidence>
<evidence type="ECO:0000256" key="3">
    <source>
        <dbReference type="ARBA" id="ARBA00023002"/>
    </source>
</evidence>
<sequence length="229" mass="24823">MQPIPTSVVVVGGSLAGLMSGIQLKRLGSNVTLLEQEVSSERSSHIAGIGFGLHMKDFLEKYDFTGLATSIAATSTQIAYRKNSNILKFNAPRLLTSWGLLYRILRANFDGHASAACPNPPPAREGEGSVNYRAGKKVTGLEYIDALTTVHYVDVTNGEPGRVTADLVIAADGMHSTIRTLLQPSVTAEYSGYVAWRGTVRENDVLPETREYFANNVTLDLLSDSYILT</sequence>
<dbReference type="Pfam" id="PF01494">
    <property type="entry name" value="FAD_binding_3"/>
    <property type="match status" value="1"/>
</dbReference>
<dbReference type="InterPro" id="IPR002938">
    <property type="entry name" value="FAD-bd"/>
</dbReference>
<evidence type="ECO:0000313" key="6">
    <source>
        <dbReference type="EMBL" id="KAK2601765.1"/>
    </source>
</evidence>
<proteinExistence type="predicted"/>
<dbReference type="InterPro" id="IPR053212">
    <property type="entry name" value="DHP_3-monooxygenase"/>
</dbReference>
<feature type="domain" description="FAD-binding" evidence="4">
    <location>
        <begin position="6"/>
        <end position="189"/>
    </location>
</feature>
<dbReference type="EMBL" id="JASWJB010000070">
    <property type="protein sequence ID" value="KAK2601765.1"/>
    <property type="molecule type" value="Genomic_DNA"/>
</dbReference>
<keyword evidence="1" id="KW-0285">Flavoprotein</keyword>
<keyword evidence="2" id="KW-0274">FAD</keyword>
<gene>
    <name evidence="6" type="ORF">QQS21_004649</name>
</gene>
<dbReference type="Gene3D" id="3.30.9.30">
    <property type="match status" value="1"/>
</dbReference>
<dbReference type="PANTHER" id="PTHR47469:SF2">
    <property type="entry name" value="OS06G0597600 PROTEIN"/>
    <property type="match status" value="1"/>
</dbReference>
<dbReference type="PRINTS" id="PR00420">
    <property type="entry name" value="RNGMNOXGNASE"/>
</dbReference>
<evidence type="ECO:0008006" key="8">
    <source>
        <dbReference type="Google" id="ProtNLM"/>
    </source>
</evidence>
<dbReference type="InterPro" id="IPR054707">
    <property type="entry name" value="DhpH_subs-bd"/>
</dbReference>
<protein>
    <recommendedName>
        <fullName evidence="8">FAD-binding domain-containing protein</fullName>
    </recommendedName>
</protein>
<reference evidence="6" key="1">
    <citation type="submission" date="2023-06" db="EMBL/GenBank/DDBJ databases">
        <title>Conoideocrella luteorostrata (Hypocreales: Clavicipitaceae), a potential biocontrol fungus for elongate hemlock scale in United States Christmas tree production areas.</title>
        <authorList>
            <person name="Barrett H."/>
            <person name="Lovett B."/>
            <person name="Macias A.M."/>
            <person name="Stajich J.E."/>
            <person name="Kasson M.T."/>
        </authorList>
    </citation>
    <scope>NUCLEOTIDE SEQUENCE</scope>
    <source>
        <strain evidence="6">ARSEF 14590</strain>
    </source>
</reference>
<keyword evidence="3" id="KW-0560">Oxidoreductase</keyword>
<evidence type="ECO:0000256" key="1">
    <source>
        <dbReference type="ARBA" id="ARBA00022630"/>
    </source>
</evidence>
<dbReference type="PANTHER" id="PTHR47469">
    <property type="entry name" value="MONOOXYGENASE-LIKE"/>
    <property type="match status" value="1"/>
</dbReference>
<dbReference type="InterPro" id="IPR036188">
    <property type="entry name" value="FAD/NAD-bd_sf"/>
</dbReference>
<evidence type="ECO:0000313" key="7">
    <source>
        <dbReference type="Proteomes" id="UP001251528"/>
    </source>
</evidence>
<dbReference type="SUPFAM" id="SSF54373">
    <property type="entry name" value="FAD-linked reductases, C-terminal domain"/>
    <property type="match status" value="1"/>
</dbReference>
<dbReference type="Pfam" id="PF22607">
    <property type="entry name" value="FAD_binding-like"/>
    <property type="match status" value="1"/>
</dbReference>
<dbReference type="GO" id="GO:0016491">
    <property type="term" value="F:oxidoreductase activity"/>
    <property type="evidence" value="ECO:0007669"/>
    <property type="project" value="UniProtKB-KW"/>
</dbReference>
<organism evidence="6 7">
    <name type="scientific">Conoideocrella luteorostrata</name>
    <dbReference type="NCBI Taxonomy" id="1105319"/>
    <lineage>
        <taxon>Eukaryota</taxon>
        <taxon>Fungi</taxon>
        <taxon>Dikarya</taxon>
        <taxon>Ascomycota</taxon>
        <taxon>Pezizomycotina</taxon>
        <taxon>Sordariomycetes</taxon>
        <taxon>Hypocreomycetidae</taxon>
        <taxon>Hypocreales</taxon>
        <taxon>Clavicipitaceae</taxon>
        <taxon>Conoideocrella</taxon>
    </lineage>
</organism>
<evidence type="ECO:0000256" key="2">
    <source>
        <dbReference type="ARBA" id="ARBA00022827"/>
    </source>
</evidence>